<evidence type="ECO:0000259" key="1">
    <source>
        <dbReference type="Pfam" id="PF12146"/>
    </source>
</evidence>
<dbReference type="PANTHER" id="PTHR11614">
    <property type="entry name" value="PHOSPHOLIPASE-RELATED"/>
    <property type="match status" value="1"/>
</dbReference>
<proteinExistence type="predicted"/>
<accession>A0A8H2PN55</accession>
<keyword evidence="3" id="KW-1185">Reference proteome</keyword>
<dbReference type="InterPro" id="IPR029058">
    <property type="entry name" value="AB_hydrolase_fold"/>
</dbReference>
<organism evidence="2 3">
    <name type="scientific">Colwellia ponticola</name>
    <dbReference type="NCBI Taxonomy" id="2304625"/>
    <lineage>
        <taxon>Bacteria</taxon>
        <taxon>Pseudomonadati</taxon>
        <taxon>Pseudomonadota</taxon>
        <taxon>Gammaproteobacteria</taxon>
        <taxon>Alteromonadales</taxon>
        <taxon>Colwelliaceae</taxon>
        <taxon>Colwellia</taxon>
    </lineage>
</organism>
<feature type="domain" description="Serine aminopeptidase S33" evidence="1">
    <location>
        <begin position="55"/>
        <end position="316"/>
    </location>
</feature>
<dbReference type="GO" id="GO:0016787">
    <property type="term" value="F:hydrolase activity"/>
    <property type="evidence" value="ECO:0007669"/>
    <property type="project" value="UniProtKB-KW"/>
</dbReference>
<dbReference type="EMBL" id="SZVP01000001">
    <property type="protein sequence ID" value="TMM47687.1"/>
    <property type="molecule type" value="Genomic_DNA"/>
</dbReference>
<dbReference type="RefSeq" id="WP_138620220.1">
    <property type="nucleotide sequence ID" value="NZ_SZVP01000001.1"/>
</dbReference>
<protein>
    <submittedName>
        <fullName evidence="2">Alpha/beta fold hydrolase</fullName>
    </submittedName>
</protein>
<keyword evidence="2" id="KW-0378">Hydrolase</keyword>
<dbReference type="OrthoDB" id="9788260at2"/>
<name>A0A8H2PN55_9GAMM</name>
<dbReference type="SUPFAM" id="SSF53474">
    <property type="entry name" value="alpha/beta-Hydrolases"/>
    <property type="match status" value="1"/>
</dbReference>
<dbReference type="Proteomes" id="UP000307702">
    <property type="component" value="Unassembled WGS sequence"/>
</dbReference>
<evidence type="ECO:0000313" key="3">
    <source>
        <dbReference type="Proteomes" id="UP000307702"/>
    </source>
</evidence>
<dbReference type="AlphaFoldDB" id="A0A8H2PN55"/>
<evidence type="ECO:0000313" key="2">
    <source>
        <dbReference type="EMBL" id="TMM47687.1"/>
    </source>
</evidence>
<dbReference type="InterPro" id="IPR051044">
    <property type="entry name" value="MAG_DAG_Lipase"/>
</dbReference>
<dbReference type="Gene3D" id="3.40.50.1820">
    <property type="entry name" value="alpha/beta hydrolase"/>
    <property type="match status" value="1"/>
</dbReference>
<reference evidence="2 3" key="1">
    <citation type="submission" date="2019-05" db="EMBL/GenBank/DDBJ databases">
        <title>Colwellia ponticola sp. nov., isolated from seawater.</title>
        <authorList>
            <person name="Yoon J.-H."/>
        </authorList>
    </citation>
    <scope>NUCLEOTIDE SEQUENCE [LARGE SCALE GENOMIC DNA]</scope>
    <source>
        <strain evidence="2 3">OISW-25</strain>
    </source>
</reference>
<sequence>MSYEQVFDAEKKATDNKVKNIISFWQQGCFNSFSGVDNVVIHYAQFIQQQADCPTIIISPGRCESYLKYQELCFDLYQQGYNLFIIDHRGQGLSGRFFPSVNRGYVTHFQDYVDDLQYLVENIVTKHCSAKPYILAHSMGGAIAVRFMQDFPDAIKAAVISSPMLGFNSGVLPYWLAQSLVVIKAKLNSLLSKNPWYFLGQKDYSVIDFKDNKLTHSLARYQQFVDLYSNNKAIQLGGVTSHWLMQSITAQKEIFAKLFQLKTPVLLLQAGADSVVSPQAQNLFCQQLHHLQPQSCPHGRPSRFDGAYHELFFESDNYRDKAIAQSLAWFQQHK</sequence>
<gene>
    <name evidence="2" type="ORF">FCS21_01535</name>
</gene>
<dbReference type="InterPro" id="IPR022742">
    <property type="entry name" value="Hydrolase_4"/>
</dbReference>
<dbReference type="Pfam" id="PF12146">
    <property type="entry name" value="Hydrolase_4"/>
    <property type="match status" value="1"/>
</dbReference>
<comment type="caution">
    <text evidence="2">The sequence shown here is derived from an EMBL/GenBank/DDBJ whole genome shotgun (WGS) entry which is preliminary data.</text>
</comment>